<sequence length="159" mass="18201">MKNITNPMVEDLNNIINLHKERVRIYEKASIESSDENLAGLYKKLAFQSAEMADDLRIALKVNYGIVLKFKLFVGKFKRTFLQAKSIFTSHPDDKILDTCSKAEELIKSAYENVLERGAELLEAIKELLLKHYSYLSNAHNSIRELQVKDGEQTPLVVE</sequence>
<evidence type="ECO:0000313" key="3">
    <source>
        <dbReference type="Proteomes" id="UP000609064"/>
    </source>
</evidence>
<feature type="domain" description="DUF2383" evidence="1">
    <location>
        <begin position="9"/>
        <end position="116"/>
    </location>
</feature>
<name>A0A917DL91_9BACT</name>
<reference evidence="2" key="1">
    <citation type="journal article" date="2014" name="Int. J. Syst. Evol. Microbiol.">
        <title>Complete genome sequence of Corynebacterium casei LMG S-19264T (=DSM 44701T), isolated from a smear-ripened cheese.</title>
        <authorList>
            <consortium name="US DOE Joint Genome Institute (JGI-PGF)"/>
            <person name="Walter F."/>
            <person name="Albersmeier A."/>
            <person name="Kalinowski J."/>
            <person name="Ruckert C."/>
        </authorList>
    </citation>
    <scope>NUCLEOTIDE SEQUENCE</scope>
    <source>
        <strain evidence="2">CGMCC 1.15958</strain>
    </source>
</reference>
<comment type="caution">
    <text evidence="2">The sequence shown here is derived from an EMBL/GenBank/DDBJ whole genome shotgun (WGS) entry which is preliminary data.</text>
</comment>
<evidence type="ECO:0000259" key="1">
    <source>
        <dbReference type="Pfam" id="PF09537"/>
    </source>
</evidence>
<dbReference type="InterPro" id="IPR019052">
    <property type="entry name" value="DUF2383"/>
</dbReference>
<dbReference type="Gene3D" id="1.20.1260.10">
    <property type="match status" value="1"/>
</dbReference>
<dbReference type="InterPro" id="IPR011971">
    <property type="entry name" value="CHP02284"/>
</dbReference>
<protein>
    <recommendedName>
        <fullName evidence="1">DUF2383 domain-containing protein</fullName>
    </recommendedName>
</protein>
<dbReference type="Pfam" id="PF09537">
    <property type="entry name" value="DUF2383"/>
    <property type="match status" value="1"/>
</dbReference>
<dbReference type="NCBIfam" id="TIGR02284">
    <property type="entry name" value="PA2169 family four-helix-bundle protein"/>
    <property type="match status" value="1"/>
</dbReference>
<evidence type="ECO:0000313" key="2">
    <source>
        <dbReference type="EMBL" id="GGD46952.1"/>
    </source>
</evidence>
<dbReference type="AlphaFoldDB" id="A0A917DL91"/>
<dbReference type="Proteomes" id="UP000609064">
    <property type="component" value="Unassembled WGS sequence"/>
</dbReference>
<proteinExistence type="predicted"/>
<keyword evidence="3" id="KW-1185">Reference proteome</keyword>
<dbReference type="InterPro" id="IPR012347">
    <property type="entry name" value="Ferritin-like"/>
</dbReference>
<gene>
    <name evidence="2" type="ORF">GCM10011514_08700</name>
</gene>
<accession>A0A917DL91</accession>
<reference evidence="2" key="2">
    <citation type="submission" date="2020-09" db="EMBL/GenBank/DDBJ databases">
        <authorList>
            <person name="Sun Q."/>
            <person name="Zhou Y."/>
        </authorList>
    </citation>
    <scope>NUCLEOTIDE SEQUENCE</scope>
    <source>
        <strain evidence="2">CGMCC 1.15958</strain>
    </source>
</reference>
<dbReference type="RefSeq" id="WP_188764818.1">
    <property type="nucleotide sequence ID" value="NZ_BMKK01000002.1"/>
</dbReference>
<dbReference type="EMBL" id="BMKK01000002">
    <property type="protein sequence ID" value="GGD46952.1"/>
    <property type="molecule type" value="Genomic_DNA"/>
</dbReference>
<organism evidence="2 3">
    <name type="scientific">Emticicia aquatilis</name>
    <dbReference type="NCBI Taxonomy" id="1537369"/>
    <lineage>
        <taxon>Bacteria</taxon>
        <taxon>Pseudomonadati</taxon>
        <taxon>Bacteroidota</taxon>
        <taxon>Cytophagia</taxon>
        <taxon>Cytophagales</taxon>
        <taxon>Leadbetterellaceae</taxon>
        <taxon>Emticicia</taxon>
    </lineage>
</organism>